<feature type="compositionally biased region" description="Polar residues" evidence="1">
    <location>
        <begin position="93"/>
        <end position="115"/>
    </location>
</feature>
<dbReference type="AlphaFoldDB" id="B1TFF8"/>
<dbReference type="EMBL" id="ABLK01000402">
    <property type="protein sequence ID" value="EDT37695.1"/>
    <property type="molecule type" value="Genomic_DNA"/>
</dbReference>
<proteinExistence type="predicted"/>
<feature type="compositionally biased region" description="Polar residues" evidence="1">
    <location>
        <begin position="126"/>
        <end position="136"/>
    </location>
</feature>
<dbReference type="Proteomes" id="UP000004814">
    <property type="component" value="Unassembled WGS sequence"/>
</dbReference>
<sequence>MILSITCDNWSIAATRILPRSPSAASATPKNIENTTICRISLLLIASANDFGTMWPTKSFSVNLEVARFADAPISGSGKPRLSPGRSRFAMNRPSSSEISDAVTNQPNAFTNTRPTDAASPMCAMPTTSVENTSGPITILIRRRNTSDTSEM</sequence>
<reference evidence="2 3" key="1">
    <citation type="submission" date="2008-03" db="EMBL/GenBank/DDBJ databases">
        <title>Sequencing of the draft genome and assembly of Burkholderia ambifaria MEX-5.</title>
        <authorList>
            <consortium name="US DOE Joint Genome Institute (JGI-PGF)"/>
            <person name="Copeland A."/>
            <person name="Lucas S."/>
            <person name="Lapidus A."/>
            <person name="Glavina del Rio T."/>
            <person name="Dalin E."/>
            <person name="Tice H."/>
            <person name="Bruce D."/>
            <person name="Goodwin L."/>
            <person name="Pitluck S."/>
            <person name="Larimer F."/>
            <person name="Land M.L."/>
            <person name="Hauser L."/>
            <person name="Tiedje J."/>
            <person name="Richardson P."/>
        </authorList>
    </citation>
    <scope>NUCLEOTIDE SEQUENCE [LARGE SCALE GENOMIC DNA]</scope>
    <source>
        <strain evidence="2 3">MEX-5</strain>
    </source>
</reference>
<gene>
    <name evidence="2" type="ORF">BamMEX5DRAFT_6525</name>
</gene>
<evidence type="ECO:0000313" key="3">
    <source>
        <dbReference type="Proteomes" id="UP000004814"/>
    </source>
</evidence>
<organism evidence="2 3">
    <name type="scientific">Burkholderia ambifaria MEX-5</name>
    <dbReference type="NCBI Taxonomy" id="396597"/>
    <lineage>
        <taxon>Bacteria</taxon>
        <taxon>Pseudomonadati</taxon>
        <taxon>Pseudomonadota</taxon>
        <taxon>Betaproteobacteria</taxon>
        <taxon>Burkholderiales</taxon>
        <taxon>Burkholderiaceae</taxon>
        <taxon>Burkholderia</taxon>
        <taxon>Burkholderia cepacia complex</taxon>
    </lineage>
</organism>
<comment type="caution">
    <text evidence="2">The sequence shown here is derived from an EMBL/GenBank/DDBJ whole genome shotgun (WGS) entry which is preliminary data.</text>
</comment>
<protein>
    <submittedName>
        <fullName evidence="2">Uncharacterized protein</fullName>
    </submittedName>
</protein>
<name>B1TFF8_9BURK</name>
<accession>B1TFF8</accession>
<feature type="region of interest" description="Disordered" evidence="1">
    <location>
        <begin position="75"/>
        <end position="152"/>
    </location>
</feature>
<evidence type="ECO:0000256" key="1">
    <source>
        <dbReference type="SAM" id="MobiDB-lite"/>
    </source>
</evidence>
<evidence type="ECO:0000313" key="2">
    <source>
        <dbReference type="EMBL" id="EDT37695.1"/>
    </source>
</evidence>